<dbReference type="Pfam" id="PF23357">
    <property type="entry name" value="DUF7088"/>
    <property type="match status" value="1"/>
</dbReference>
<dbReference type="InterPro" id="IPR029062">
    <property type="entry name" value="Class_I_gatase-like"/>
</dbReference>
<dbReference type="InterPro" id="IPR055396">
    <property type="entry name" value="DUF7088"/>
</dbReference>
<keyword evidence="1" id="KW-0472">Membrane</keyword>
<proteinExistence type="predicted"/>
<feature type="domain" description="DUF7088" evidence="3">
    <location>
        <begin position="40"/>
        <end position="134"/>
    </location>
</feature>
<dbReference type="SUPFAM" id="SSF52317">
    <property type="entry name" value="Class I glutamine amidotransferase-like"/>
    <property type="match status" value="1"/>
</dbReference>
<feature type="domain" description="ABC-type uncharacterised transport system" evidence="2">
    <location>
        <begin position="166"/>
        <end position="402"/>
    </location>
</feature>
<evidence type="ECO:0000256" key="1">
    <source>
        <dbReference type="SAM" id="Phobius"/>
    </source>
</evidence>
<feature type="transmembrane region" description="Helical" evidence="1">
    <location>
        <begin position="436"/>
        <end position="458"/>
    </location>
</feature>
<keyword evidence="1" id="KW-0812">Transmembrane</keyword>
<dbReference type="Proteomes" id="UP000639396">
    <property type="component" value="Unassembled WGS sequence"/>
</dbReference>
<reference evidence="4" key="1">
    <citation type="submission" date="2020-09" db="EMBL/GenBank/DDBJ databases">
        <title>A novel bacterium of genus Paenibacillus, isolated from South China Sea.</title>
        <authorList>
            <person name="Huang H."/>
            <person name="Mo K."/>
            <person name="Hu Y."/>
        </authorList>
    </citation>
    <scope>NUCLEOTIDE SEQUENCE</scope>
    <source>
        <strain evidence="4">IB182363</strain>
    </source>
</reference>
<evidence type="ECO:0000313" key="4">
    <source>
        <dbReference type="EMBL" id="MBD2863689.1"/>
    </source>
</evidence>
<evidence type="ECO:0000259" key="3">
    <source>
        <dbReference type="Pfam" id="PF23357"/>
    </source>
</evidence>
<comment type="caution">
    <text evidence="4">The sequence shown here is derived from an EMBL/GenBank/DDBJ whole genome shotgun (WGS) entry which is preliminary data.</text>
</comment>
<evidence type="ECO:0000259" key="2">
    <source>
        <dbReference type="Pfam" id="PF09822"/>
    </source>
</evidence>
<dbReference type="EMBL" id="JACXJA010000021">
    <property type="protein sequence ID" value="MBD2863689.1"/>
    <property type="molecule type" value="Genomic_DNA"/>
</dbReference>
<dbReference type="InterPro" id="IPR019196">
    <property type="entry name" value="ABC_transp_unknown"/>
</dbReference>
<protein>
    <submittedName>
        <fullName evidence="4">GldG family protein</fullName>
    </submittedName>
</protein>
<dbReference type="RefSeq" id="WP_190929313.1">
    <property type="nucleotide sequence ID" value="NZ_JACXJA010000021.1"/>
</dbReference>
<evidence type="ECO:0000313" key="5">
    <source>
        <dbReference type="Proteomes" id="UP000639396"/>
    </source>
</evidence>
<name>A0A927H1Q4_9BACL</name>
<keyword evidence="5" id="KW-1185">Reference proteome</keyword>
<accession>A0A927H1Q4</accession>
<keyword evidence="1" id="KW-1133">Transmembrane helix</keyword>
<dbReference type="AlphaFoldDB" id="A0A927H1Q4"/>
<dbReference type="Gene3D" id="3.40.30.10">
    <property type="entry name" value="Glutaredoxin"/>
    <property type="match status" value="1"/>
</dbReference>
<dbReference type="Pfam" id="PF09822">
    <property type="entry name" value="ABC_transp_aux"/>
    <property type="match status" value="1"/>
</dbReference>
<feature type="transmembrane region" description="Helical" evidence="1">
    <location>
        <begin position="12"/>
        <end position="31"/>
    </location>
</feature>
<gene>
    <name evidence="4" type="ORF">IDH45_16980</name>
</gene>
<organism evidence="4 5">
    <name type="scientific">Paenibacillus oceani</name>
    <dbReference type="NCBI Taxonomy" id="2772510"/>
    <lineage>
        <taxon>Bacteria</taxon>
        <taxon>Bacillati</taxon>
        <taxon>Bacillota</taxon>
        <taxon>Bacilli</taxon>
        <taxon>Bacillales</taxon>
        <taxon>Paenibacillaceae</taxon>
        <taxon>Paenibacillus</taxon>
    </lineage>
</organism>
<sequence>MNKWIKGTNATVLSIAVIGIFIIVTLFLSSLKGIQWDLSKNKKYSLSEKTVMVLNDLNKDVKATMFTGGTTADDSIMYRDIRDMLNEYAKRTGKMSFEEVDPTREPAKAQQYQIDQAGTIVFEMGDKQKKVFSYELFGPGAAQGSYTFSGEEKFTAAIMGLTSDVKRPVYFLTGHGEMPAGQISTLRSTLEGENYEVKELNLYKEGKVPDDAEAVFLVGPQTDLDSKESTLLKEYVRGKGKLFIALGFSKDLGTWTNIDDLLNTINVKNSRSIVVETGRTLLGDPLTIVPSYNYHDITYDLSDQNRVTILPVALGLMTDANNTDWKTRALLKSTDKAYGETDMTQLTTGKTKQDENDPKGPLDVAYAIENKDGKPKAVVIGNAQFLHDQIIREQGNRDFALNSVNWLQEQENLVTIRPREEEAMQQAFIMPNQAQWIFYGTIVAFPLLILALGGAIWWRRRKG</sequence>